<evidence type="ECO:0000313" key="3">
    <source>
        <dbReference type="EMBL" id="ACL94653.1"/>
    </source>
</evidence>
<dbReference type="InterPro" id="IPR006860">
    <property type="entry name" value="FecR"/>
</dbReference>
<dbReference type="OrthoDB" id="9798846at2"/>
<dbReference type="PhylomeDB" id="A0A0H3C6Q0"/>
<dbReference type="SMR" id="A0A0H3C6Q0"/>
<organism evidence="3 4">
    <name type="scientific">Caulobacter vibrioides (strain NA1000 / CB15N)</name>
    <name type="common">Caulobacter crescentus</name>
    <dbReference type="NCBI Taxonomy" id="565050"/>
    <lineage>
        <taxon>Bacteria</taxon>
        <taxon>Pseudomonadati</taxon>
        <taxon>Pseudomonadota</taxon>
        <taxon>Alphaproteobacteria</taxon>
        <taxon>Caulobacterales</taxon>
        <taxon>Caulobacteraceae</taxon>
        <taxon>Caulobacter</taxon>
    </lineage>
</organism>
<dbReference type="RefSeq" id="WP_010919014.1">
    <property type="nucleotide sequence ID" value="NC_011916.1"/>
</dbReference>
<dbReference type="Gene3D" id="2.60.120.1440">
    <property type="match status" value="1"/>
</dbReference>
<reference evidence="3 4" key="1">
    <citation type="journal article" date="2010" name="J. Bacteriol.">
        <title>The genetic basis of laboratory adaptation in Caulobacter crescentus.</title>
        <authorList>
            <person name="Marks M.E."/>
            <person name="Castro-Rojas C.M."/>
            <person name="Teiling C."/>
            <person name="Du L."/>
            <person name="Kapatral V."/>
            <person name="Walunas T.L."/>
            <person name="Crosson S."/>
        </authorList>
    </citation>
    <scope>NUCLEOTIDE SEQUENCE [LARGE SCALE GENOMIC DNA]</scope>
    <source>
        <strain evidence="4">NA1000 / CB15N</strain>
    </source>
</reference>
<sequence length="307" mass="33823">MNRIAQEAALWAARRLDADAQPDPAFEAWKAADPANARAYEQVWRASQDPALSEALRVSEQRRAAPRRAWRAPVLAGGLLACGLAVFIAWPYAQVMTVQPQVIQTAPGQQRVVALADGTQVTLDGATRLDVRLGTGRRQVELVRGEAFFDVAHDARRPFIVQAPEGSARVLGTAFDLERGDGRLELSVRRGKVRLAPTGVIRRTAELTVGQRAFAKEGRLSAVRTFDPQADDWRTGWLETDGVTLARLVERLNRASDKPITIIDPALGRQRVAGRFRLDDPEALARNLALMHGFTIRETSNGLELTR</sequence>
<dbReference type="Proteomes" id="UP000001364">
    <property type="component" value="Chromosome"/>
</dbReference>
<evidence type="ECO:0000313" key="4">
    <source>
        <dbReference type="Proteomes" id="UP000001364"/>
    </source>
</evidence>
<feature type="domain" description="FecR protein" evidence="2">
    <location>
        <begin position="102"/>
        <end position="194"/>
    </location>
</feature>
<dbReference type="PIRSF" id="PIRSF018266">
    <property type="entry name" value="FecR"/>
    <property type="match status" value="1"/>
</dbReference>
<gene>
    <name evidence="3" type="ordered locus">CCNA_01188</name>
</gene>
<keyword evidence="1" id="KW-0472">Membrane</keyword>
<evidence type="ECO:0000256" key="1">
    <source>
        <dbReference type="SAM" id="Phobius"/>
    </source>
</evidence>
<dbReference type="RefSeq" id="YP_002516561.1">
    <property type="nucleotide sequence ID" value="NC_011916.1"/>
</dbReference>
<dbReference type="HOGENOM" id="CLU_050192_0_2_5"/>
<evidence type="ECO:0000259" key="2">
    <source>
        <dbReference type="Pfam" id="PF04773"/>
    </source>
</evidence>
<keyword evidence="1" id="KW-0812">Transmembrane</keyword>
<dbReference type="PANTHER" id="PTHR30273:SF2">
    <property type="entry name" value="PROTEIN FECR"/>
    <property type="match status" value="1"/>
</dbReference>
<feature type="transmembrane region" description="Helical" evidence="1">
    <location>
        <begin position="72"/>
        <end position="93"/>
    </location>
</feature>
<dbReference type="KEGG" id="ccs:CCNA_01188"/>
<dbReference type="AlphaFoldDB" id="A0A0H3C6Q0"/>
<keyword evidence="1" id="KW-1133">Transmembrane helix</keyword>
<proteinExistence type="predicted"/>
<keyword evidence="4" id="KW-1185">Reference proteome</keyword>
<dbReference type="GO" id="GO:0016989">
    <property type="term" value="F:sigma factor antagonist activity"/>
    <property type="evidence" value="ECO:0007669"/>
    <property type="project" value="TreeGrafter"/>
</dbReference>
<dbReference type="EMBL" id="CP001340">
    <property type="protein sequence ID" value="ACL94653.1"/>
    <property type="molecule type" value="Genomic_DNA"/>
</dbReference>
<dbReference type="Pfam" id="PF04773">
    <property type="entry name" value="FecR"/>
    <property type="match status" value="1"/>
</dbReference>
<dbReference type="PANTHER" id="PTHR30273">
    <property type="entry name" value="PERIPLASMIC SIGNAL SENSOR AND SIGMA FACTOR ACTIVATOR FECR-RELATED"/>
    <property type="match status" value="1"/>
</dbReference>
<dbReference type="InterPro" id="IPR012373">
    <property type="entry name" value="Ferrdict_sens_TM"/>
</dbReference>
<protein>
    <submittedName>
        <fullName evidence="3">FecR family protein</fullName>
    </submittedName>
</protein>
<name>A0A0H3C6Q0_CAUVN</name>
<dbReference type="GeneID" id="7333581"/>
<dbReference type="PATRIC" id="fig|565050.3.peg.1170"/>
<accession>A0A0H3C6Q0</accession>